<dbReference type="Proteomes" id="UP000754883">
    <property type="component" value="Unassembled WGS sequence"/>
</dbReference>
<feature type="compositionally biased region" description="Low complexity" evidence="5">
    <location>
        <begin position="179"/>
        <end position="190"/>
    </location>
</feature>
<evidence type="ECO:0000313" key="10">
    <source>
        <dbReference type="Proteomes" id="UP000754883"/>
    </source>
</evidence>
<feature type="region of interest" description="Disordered" evidence="5">
    <location>
        <begin position="178"/>
        <end position="201"/>
    </location>
</feature>
<dbReference type="InterPro" id="IPR017930">
    <property type="entry name" value="Myb_dom"/>
</dbReference>
<dbReference type="GO" id="GO:0042796">
    <property type="term" value="P:snRNA transcription by RNA polymerase III"/>
    <property type="evidence" value="ECO:0007669"/>
    <property type="project" value="TreeGrafter"/>
</dbReference>
<dbReference type="GO" id="GO:0001006">
    <property type="term" value="F:RNA polymerase III type 3 promoter sequence-specific DNA binding"/>
    <property type="evidence" value="ECO:0007669"/>
    <property type="project" value="TreeGrafter"/>
</dbReference>
<dbReference type="AlphaFoldDB" id="A0A9N9XZ53"/>
<feature type="domain" description="Myb-like" evidence="7">
    <location>
        <begin position="69"/>
        <end position="119"/>
    </location>
</feature>
<feature type="domain" description="HTH myb-type" evidence="8">
    <location>
        <begin position="12"/>
        <end position="64"/>
    </location>
</feature>
<dbReference type="PANTHER" id="PTHR46621">
    <property type="entry name" value="SNRNA-ACTIVATING PROTEIN COMPLEX SUBUNIT 4"/>
    <property type="match status" value="1"/>
</dbReference>
<evidence type="ECO:0000256" key="6">
    <source>
        <dbReference type="SAM" id="Phobius"/>
    </source>
</evidence>
<dbReference type="PROSITE" id="PS51294">
    <property type="entry name" value="HTH_MYB"/>
    <property type="match status" value="3"/>
</dbReference>
<dbReference type="GO" id="GO:0042795">
    <property type="term" value="P:snRNA transcription by RNA polymerase II"/>
    <property type="evidence" value="ECO:0007669"/>
    <property type="project" value="TreeGrafter"/>
</dbReference>
<dbReference type="InterPro" id="IPR009057">
    <property type="entry name" value="Homeodomain-like_sf"/>
</dbReference>
<evidence type="ECO:0000256" key="3">
    <source>
        <dbReference type="ARBA" id="ARBA00023163"/>
    </source>
</evidence>
<dbReference type="InterPro" id="IPR001005">
    <property type="entry name" value="SANT/Myb"/>
</dbReference>
<name>A0A9N9XZ53_9HYPO</name>
<dbReference type="Pfam" id="PF13921">
    <property type="entry name" value="Myb_DNA-bind_6"/>
    <property type="match status" value="1"/>
</dbReference>
<evidence type="ECO:0000259" key="7">
    <source>
        <dbReference type="PROSITE" id="PS50090"/>
    </source>
</evidence>
<feature type="domain" description="HTH myb-type" evidence="8">
    <location>
        <begin position="69"/>
        <end position="123"/>
    </location>
</feature>
<dbReference type="InterPro" id="IPR051575">
    <property type="entry name" value="Myb-like_DNA-bd"/>
</dbReference>
<evidence type="ECO:0000313" key="9">
    <source>
        <dbReference type="EMBL" id="CAG9975280.1"/>
    </source>
</evidence>
<evidence type="ECO:0000256" key="2">
    <source>
        <dbReference type="ARBA" id="ARBA00023125"/>
    </source>
</evidence>
<dbReference type="CDD" id="cd00167">
    <property type="entry name" value="SANT"/>
    <property type="match status" value="2"/>
</dbReference>
<dbReference type="PROSITE" id="PS50090">
    <property type="entry name" value="MYB_LIKE"/>
    <property type="match status" value="3"/>
</dbReference>
<reference evidence="9" key="1">
    <citation type="submission" date="2021-10" db="EMBL/GenBank/DDBJ databases">
        <authorList>
            <person name="Piombo E."/>
        </authorList>
    </citation>
    <scope>NUCLEOTIDE SEQUENCE</scope>
</reference>
<feature type="domain" description="Myb-like" evidence="7">
    <location>
        <begin position="130"/>
        <end position="172"/>
    </location>
</feature>
<dbReference type="GO" id="GO:0019185">
    <property type="term" value="C:snRNA-activating protein complex"/>
    <property type="evidence" value="ECO:0007669"/>
    <property type="project" value="TreeGrafter"/>
</dbReference>
<dbReference type="Gene3D" id="1.10.10.60">
    <property type="entry name" value="Homeodomain-like"/>
    <property type="match status" value="3"/>
</dbReference>
<gene>
    <name evidence="9" type="ORF">CBYS24578_00015614</name>
</gene>
<keyword evidence="1" id="KW-0805">Transcription regulation</keyword>
<keyword evidence="6" id="KW-0812">Transmembrane</keyword>
<keyword evidence="3" id="KW-0804">Transcription</keyword>
<sequence length="421" mass="47795">MSEFSQVQRPRAMDKARRPWTDIEDKTLRHLVSQFGSARGRQGRWTDIARGLPDRTAKECRKRWFHSLDPSVRKGPWTQQEDRILLEAYARLGPAWSDICLLIPGRKDDQCSKRYNDILSPSAKDRLRGWSEEEDQVLRDSVQSLGHRWSAISALFPGRPPLTCRNRWRHLSAKQAIVSSGEDSGSPSLSCDTPQETIQDHDSALGSNASLSYTPGTTPTHDLYSHQSTSVAQLDTFQQIEDIESQPSFLGETVPSTETIFDAMDYAFTDMLSTEIEPGIQTQSQSTTAWDTTNEFDTKTNAASSPTTSIGIASSFLSRCGPQLLTNEMEYRMVAPYRGNQIPITMRLRRWEAQAQSPIITITITTITTTTIITITIIIIIRKKIEILNLLMACHNDFGKLKSRNLTMNPHHRRYHHHYHH</sequence>
<dbReference type="SMART" id="SM00717">
    <property type="entry name" value="SANT"/>
    <property type="match status" value="3"/>
</dbReference>
<keyword evidence="10" id="KW-1185">Reference proteome</keyword>
<feature type="domain" description="Myb-like" evidence="7">
    <location>
        <begin position="12"/>
        <end position="68"/>
    </location>
</feature>
<dbReference type="Pfam" id="PF00249">
    <property type="entry name" value="Myb_DNA-binding"/>
    <property type="match status" value="1"/>
</dbReference>
<evidence type="ECO:0000256" key="5">
    <source>
        <dbReference type="SAM" id="MobiDB-lite"/>
    </source>
</evidence>
<dbReference type="OrthoDB" id="2143914at2759"/>
<evidence type="ECO:0000256" key="1">
    <source>
        <dbReference type="ARBA" id="ARBA00023015"/>
    </source>
</evidence>
<accession>A0A9N9XZ53</accession>
<evidence type="ECO:0000256" key="4">
    <source>
        <dbReference type="ARBA" id="ARBA00023242"/>
    </source>
</evidence>
<keyword evidence="4" id="KW-0539">Nucleus</keyword>
<keyword evidence="6" id="KW-1133">Transmembrane helix</keyword>
<evidence type="ECO:0000259" key="8">
    <source>
        <dbReference type="PROSITE" id="PS51294"/>
    </source>
</evidence>
<dbReference type="GO" id="GO:0000978">
    <property type="term" value="F:RNA polymerase II cis-regulatory region sequence-specific DNA binding"/>
    <property type="evidence" value="ECO:0007669"/>
    <property type="project" value="TreeGrafter"/>
</dbReference>
<dbReference type="EMBL" id="CABFNO020001255">
    <property type="protein sequence ID" value="CAG9975280.1"/>
    <property type="molecule type" value="Genomic_DNA"/>
</dbReference>
<keyword evidence="6" id="KW-0472">Membrane</keyword>
<protein>
    <submittedName>
        <fullName evidence="9">Uncharacterized protein</fullName>
    </submittedName>
</protein>
<dbReference type="SUPFAM" id="SSF46689">
    <property type="entry name" value="Homeodomain-like"/>
    <property type="match status" value="2"/>
</dbReference>
<comment type="caution">
    <text evidence="9">The sequence shown here is derived from an EMBL/GenBank/DDBJ whole genome shotgun (WGS) entry which is preliminary data.</text>
</comment>
<feature type="transmembrane region" description="Helical" evidence="6">
    <location>
        <begin position="359"/>
        <end position="381"/>
    </location>
</feature>
<feature type="domain" description="HTH myb-type" evidence="8">
    <location>
        <begin position="130"/>
        <end position="176"/>
    </location>
</feature>
<keyword evidence="2" id="KW-0238">DNA-binding</keyword>
<organism evidence="9 10">
    <name type="scientific">Clonostachys byssicola</name>
    <dbReference type="NCBI Taxonomy" id="160290"/>
    <lineage>
        <taxon>Eukaryota</taxon>
        <taxon>Fungi</taxon>
        <taxon>Dikarya</taxon>
        <taxon>Ascomycota</taxon>
        <taxon>Pezizomycotina</taxon>
        <taxon>Sordariomycetes</taxon>
        <taxon>Hypocreomycetidae</taxon>
        <taxon>Hypocreales</taxon>
        <taxon>Bionectriaceae</taxon>
        <taxon>Clonostachys</taxon>
    </lineage>
</organism>
<proteinExistence type="predicted"/>
<dbReference type="PANTHER" id="PTHR46621:SF1">
    <property type="entry name" value="SNRNA-ACTIVATING PROTEIN COMPLEX SUBUNIT 4"/>
    <property type="match status" value="1"/>
</dbReference>